<proteinExistence type="predicted"/>
<feature type="signal peptide" evidence="3">
    <location>
        <begin position="1"/>
        <end position="24"/>
    </location>
</feature>
<accession>A0A9D1LS32</accession>
<dbReference type="EMBL" id="DVNK01000041">
    <property type="protein sequence ID" value="HIU46989.1"/>
    <property type="molecule type" value="Genomic_DNA"/>
</dbReference>
<dbReference type="Gene3D" id="2.40.30.170">
    <property type="match status" value="1"/>
</dbReference>
<dbReference type="AlphaFoldDB" id="A0A9D1LS32"/>
<evidence type="ECO:0000256" key="2">
    <source>
        <dbReference type="ARBA" id="ARBA00023054"/>
    </source>
</evidence>
<dbReference type="GO" id="GO:0030313">
    <property type="term" value="C:cell envelope"/>
    <property type="evidence" value="ECO:0007669"/>
    <property type="project" value="UniProtKB-SubCell"/>
</dbReference>
<dbReference type="InterPro" id="IPR050465">
    <property type="entry name" value="UPF0194_transport"/>
</dbReference>
<name>A0A9D1LS32_9FIRM</name>
<dbReference type="SUPFAM" id="SSF51230">
    <property type="entry name" value="Single hybrid motif"/>
    <property type="match status" value="1"/>
</dbReference>
<keyword evidence="2" id="KW-0175">Coiled coil</keyword>
<dbReference type="Gene3D" id="2.40.50.100">
    <property type="match status" value="2"/>
</dbReference>
<comment type="caution">
    <text evidence="4">The sequence shown here is derived from an EMBL/GenBank/DDBJ whole genome shotgun (WGS) entry which is preliminary data.</text>
</comment>
<dbReference type="Proteomes" id="UP000824123">
    <property type="component" value="Unassembled WGS sequence"/>
</dbReference>
<evidence type="ECO:0000256" key="1">
    <source>
        <dbReference type="ARBA" id="ARBA00004196"/>
    </source>
</evidence>
<evidence type="ECO:0000256" key="3">
    <source>
        <dbReference type="SAM" id="SignalP"/>
    </source>
</evidence>
<evidence type="ECO:0000313" key="4">
    <source>
        <dbReference type="EMBL" id="HIU46989.1"/>
    </source>
</evidence>
<sequence>MRRDAIIALICALALACAPALALADPGVCEGEVIAGDSAAVYATSNASVVSVDALPGQLVEAGDALVTLEPARVYAHSDGVVASVDFAQGDNVDGTVLSVEPTSRYQIVCTVEDAYELPENMLLHVGQTLYAKCTRDGSHRAVARVISIDGEYFTLETLGGELYIGETVYLYSSDEFESKQRVGIGTVIGNSLSEYAASGTLTRICVEPGDIVERGQLLYEYMPGGQSGQDAGEVLLSDTSGIVLSISAQAGQALTAGAVAAEIAPLDALRISVYVSEEDAHDVAAGDAVTLTLPWYEDEQAFAGTVESVSLVSAGMVEQAASTQLAAGTAAANGTSDAAQAGMESTGSAAGIASTGVASSAASDQFAMSADYALSGMNSSSAQIAMASTGMAATNMTSTDMAATDMTSTGAQSDSVQTTTTQASAEADEVLYEVRILPAQFDELRIGMSVTVDFNAD</sequence>
<evidence type="ECO:0000313" key="5">
    <source>
        <dbReference type="Proteomes" id="UP000824123"/>
    </source>
</evidence>
<dbReference type="PROSITE" id="PS51257">
    <property type="entry name" value="PROKAR_LIPOPROTEIN"/>
    <property type="match status" value="1"/>
</dbReference>
<organism evidence="4 5">
    <name type="scientific">Candidatus Fimadaptatus faecigallinarum</name>
    <dbReference type="NCBI Taxonomy" id="2840814"/>
    <lineage>
        <taxon>Bacteria</taxon>
        <taxon>Bacillati</taxon>
        <taxon>Bacillota</taxon>
        <taxon>Clostridia</taxon>
        <taxon>Eubacteriales</taxon>
        <taxon>Candidatus Fimadaptatus</taxon>
    </lineage>
</organism>
<gene>
    <name evidence="4" type="ORF">IAC59_06990</name>
</gene>
<comment type="subcellular location">
    <subcellularLocation>
        <location evidence="1">Cell envelope</location>
    </subcellularLocation>
</comment>
<dbReference type="PANTHER" id="PTHR32347">
    <property type="entry name" value="EFFLUX SYSTEM COMPONENT YKNX-RELATED"/>
    <property type="match status" value="1"/>
</dbReference>
<reference evidence="4" key="1">
    <citation type="submission" date="2020-10" db="EMBL/GenBank/DDBJ databases">
        <authorList>
            <person name="Gilroy R."/>
        </authorList>
    </citation>
    <scope>NUCLEOTIDE SEQUENCE</scope>
    <source>
        <strain evidence="4">ChiSxjej2B14-8506</strain>
    </source>
</reference>
<reference evidence="4" key="2">
    <citation type="journal article" date="2021" name="PeerJ">
        <title>Extensive microbial diversity within the chicken gut microbiome revealed by metagenomics and culture.</title>
        <authorList>
            <person name="Gilroy R."/>
            <person name="Ravi A."/>
            <person name="Getino M."/>
            <person name="Pursley I."/>
            <person name="Horton D.L."/>
            <person name="Alikhan N.F."/>
            <person name="Baker D."/>
            <person name="Gharbi K."/>
            <person name="Hall N."/>
            <person name="Watson M."/>
            <person name="Adriaenssens E.M."/>
            <person name="Foster-Nyarko E."/>
            <person name="Jarju S."/>
            <person name="Secka A."/>
            <person name="Antonio M."/>
            <person name="Oren A."/>
            <person name="Chaudhuri R.R."/>
            <person name="La Ragione R."/>
            <person name="Hildebrand F."/>
            <person name="Pallen M.J."/>
        </authorList>
    </citation>
    <scope>NUCLEOTIDE SEQUENCE</scope>
    <source>
        <strain evidence="4">ChiSxjej2B14-8506</strain>
    </source>
</reference>
<keyword evidence="3" id="KW-0732">Signal</keyword>
<dbReference type="InterPro" id="IPR011053">
    <property type="entry name" value="Single_hybrid_motif"/>
</dbReference>
<feature type="chain" id="PRO_5038865957" evidence="3">
    <location>
        <begin position="25"/>
        <end position="458"/>
    </location>
</feature>
<protein>
    <submittedName>
        <fullName evidence="4">HlyD family efflux transporter periplasmic adaptor subunit</fullName>
    </submittedName>
</protein>